<reference evidence="2 3" key="2">
    <citation type="journal article" date="2011" name="Mol. Biol. Evol.">
        <title>Unity in variety--the pan-genome of the Chlamydiae.</title>
        <authorList>
            <person name="Collingro A."/>
            <person name="Tischler P."/>
            <person name="Weinmaier T."/>
            <person name="Penz T."/>
            <person name="Heinz E."/>
            <person name="Brunham R.C."/>
            <person name="Read T.D."/>
            <person name="Bavoil P.M."/>
            <person name="Sachse K."/>
            <person name="Kahane S."/>
            <person name="Friedman M.G."/>
            <person name="Rattei T."/>
            <person name="Myers G.S."/>
            <person name="Horn M."/>
        </authorList>
    </citation>
    <scope>NUCLEOTIDE SEQUENCE [LARGE SCALE GENOMIC DNA]</scope>
    <source>
        <strain evidence="3">UV7</strain>
    </source>
</reference>
<feature type="signal peptide" evidence="1">
    <location>
        <begin position="1"/>
        <end position="21"/>
    </location>
</feature>
<dbReference type="Proteomes" id="UP000000495">
    <property type="component" value="Chromosome"/>
</dbReference>
<sequence>MKKFSLIRFIAFLMLVSSLYSQEDPSSNEGLAIFIDLIESSDGSGIAIVAPRYLSIDSL</sequence>
<name>F8L062_PARAV</name>
<proteinExistence type="predicted"/>
<keyword evidence="1" id="KW-0732">Signal</keyword>
<reference key="1">
    <citation type="journal article" date="2011" name="Mol. Biol. Evol.">
        <title>Unity in variety -- the pan-genome of the Chlamydiae.</title>
        <authorList>
            <person name="Collingro A."/>
            <person name="Tischler P."/>
            <person name="Weinmaier T."/>
            <person name="Penz T."/>
            <person name="Heinz E."/>
            <person name="Brunham R.C."/>
            <person name="Read T.D."/>
            <person name="Bavoil P.M."/>
            <person name="Sachse K."/>
            <person name="Kahane S."/>
            <person name="Friedman M.G."/>
            <person name="Rattei T."/>
            <person name="Myers G.S.A."/>
            <person name="Horn M."/>
        </authorList>
    </citation>
    <scope>NUCLEOTIDE SEQUENCE</scope>
    <source>
        <strain>UV7</strain>
    </source>
</reference>
<accession>F8L062</accession>
<evidence type="ECO:0008006" key="4">
    <source>
        <dbReference type="Google" id="ProtNLM"/>
    </source>
</evidence>
<dbReference type="KEGG" id="puv:PUV_16400"/>
<protein>
    <recommendedName>
        <fullName evidence="4">Serine protease</fullName>
    </recommendedName>
</protein>
<dbReference type="EMBL" id="FR872580">
    <property type="protein sequence ID" value="CCB86590.1"/>
    <property type="molecule type" value="Genomic_DNA"/>
</dbReference>
<dbReference type="RefSeq" id="WP_013925087.1">
    <property type="nucleotide sequence ID" value="NC_015702.1"/>
</dbReference>
<feature type="chain" id="PRO_5003374033" description="Serine protease" evidence="1">
    <location>
        <begin position="22"/>
        <end position="59"/>
    </location>
</feature>
<evidence type="ECO:0000313" key="2">
    <source>
        <dbReference type="EMBL" id="CCB86590.1"/>
    </source>
</evidence>
<evidence type="ECO:0000256" key="1">
    <source>
        <dbReference type="SAM" id="SignalP"/>
    </source>
</evidence>
<dbReference type="HOGENOM" id="CLU_2956403_0_0_0"/>
<keyword evidence="3" id="KW-1185">Reference proteome</keyword>
<gene>
    <name evidence="2" type="ordered locus">PUV_16400</name>
</gene>
<evidence type="ECO:0000313" key="3">
    <source>
        <dbReference type="Proteomes" id="UP000000495"/>
    </source>
</evidence>
<organism evidence="2 3">
    <name type="scientific">Parachlamydia acanthamoebae (strain UV7)</name>
    <dbReference type="NCBI Taxonomy" id="765952"/>
    <lineage>
        <taxon>Bacteria</taxon>
        <taxon>Pseudomonadati</taxon>
        <taxon>Chlamydiota</taxon>
        <taxon>Chlamydiia</taxon>
        <taxon>Parachlamydiales</taxon>
        <taxon>Parachlamydiaceae</taxon>
        <taxon>Parachlamydia</taxon>
    </lineage>
</organism>
<dbReference type="AlphaFoldDB" id="F8L062"/>
<dbReference type="STRING" id="765952.PUV_16400"/>